<name>A0ABS0J2K3_9BACT</name>
<dbReference type="InterPro" id="IPR001789">
    <property type="entry name" value="Sig_transdc_resp-reg_receiver"/>
</dbReference>
<sequence>MRILVVDDDAVTLCFLEALLCSWGHEVVTADNGRTCMTCQRTTPADVVITDIIMPEQDGLATIAQLRREFPGVKVIAMSGGTPVMDMESAIRTAHLMGADAVLPKPLDTDVLQGALSAVSAPRVLAATASHPDAHPSVMSLPKAC</sequence>
<feature type="modified residue" description="4-aspartylphosphate" evidence="2">
    <location>
        <position position="51"/>
    </location>
</feature>
<accession>A0ABS0J2K3</accession>
<keyword evidence="1 2" id="KW-0597">Phosphoprotein</keyword>
<dbReference type="Pfam" id="PF00072">
    <property type="entry name" value="Response_reg"/>
    <property type="match status" value="1"/>
</dbReference>
<proteinExistence type="predicted"/>
<evidence type="ECO:0000259" key="3">
    <source>
        <dbReference type="PROSITE" id="PS50110"/>
    </source>
</evidence>
<dbReference type="CDD" id="cd00156">
    <property type="entry name" value="REC"/>
    <property type="match status" value="1"/>
</dbReference>
<organism evidence="4 5">
    <name type="scientific">Nitratidesulfovibrio oxamicus</name>
    <dbReference type="NCBI Taxonomy" id="32016"/>
    <lineage>
        <taxon>Bacteria</taxon>
        <taxon>Pseudomonadati</taxon>
        <taxon>Thermodesulfobacteriota</taxon>
        <taxon>Desulfovibrionia</taxon>
        <taxon>Desulfovibrionales</taxon>
        <taxon>Desulfovibrionaceae</taxon>
        <taxon>Nitratidesulfovibrio</taxon>
    </lineage>
</organism>
<dbReference type="PANTHER" id="PTHR44591">
    <property type="entry name" value="STRESS RESPONSE REGULATOR PROTEIN 1"/>
    <property type="match status" value="1"/>
</dbReference>
<dbReference type="EMBL" id="VRYY01000144">
    <property type="protein sequence ID" value="MBG3876668.1"/>
    <property type="molecule type" value="Genomic_DNA"/>
</dbReference>
<dbReference type="SUPFAM" id="SSF52172">
    <property type="entry name" value="CheY-like"/>
    <property type="match status" value="1"/>
</dbReference>
<dbReference type="PANTHER" id="PTHR44591:SF23">
    <property type="entry name" value="CHEY SUBFAMILY"/>
    <property type="match status" value="1"/>
</dbReference>
<reference evidence="4 5" key="1">
    <citation type="submission" date="2019-08" db="EMBL/GenBank/DDBJ databases">
        <authorList>
            <person name="Luo N."/>
        </authorList>
    </citation>
    <scope>NUCLEOTIDE SEQUENCE [LARGE SCALE GENOMIC DNA]</scope>
    <source>
        <strain evidence="4 5">NCIMB 9442</strain>
    </source>
</reference>
<dbReference type="InterPro" id="IPR050595">
    <property type="entry name" value="Bact_response_regulator"/>
</dbReference>
<dbReference type="InterPro" id="IPR011006">
    <property type="entry name" value="CheY-like_superfamily"/>
</dbReference>
<dbReference type="RefSeq" id="WP_196608776.1">
    <property type="nucleotide sequence ID" value="NZ_VRYY01000144.1"/>
</dbReference>
<dbReference type="SMART" id="SM00448">
    <property type="entry name" value="REC"/>
    <property type="match status" value="1"/>
</dbReference>
<feature type="domain" description="Response regulatory" evidence="3">
    <location>
        <begin position="2"/>
        <end position="120"/>
    </location>
</feature>
<protein>
    <submittedName>
        <fullName evidence="4">Response regulator</fullName>
    </submittedName>
</protein>
<evidence type="ECO:0000256" key="1">
    <source>
        <dbReference type="ARBA" id="ARBA00022553"/>
    </source>
</evidence>
<keyword evidence="5" id="KW-1185">Reference proteome</keyword>
<dbReference type="Gene3D" id="3.40.50.2300">
    <property type="match status" value="1"/>
</dbReference>
<evidence type="ECO:0000256" key="2">
    <source>
        <dbReference type="PROSITE-ProRule" id="PRU00169"/>
    </source>
</evidence>
<gene>
    <name evidence="4" type="ORF">FVW20_06405</name>
</gene>
<dbReference type="Proteomes" id="UP001194469">
    <property type="component" value="Unassembled WGS sequence"/>
</dbReference>
<evidence type="ECO:0000313" key="4">
    <source>
        <dbReference type="EMBL" id="MBG3876668.1"/>
    </source>
</evidence>
<comment type="caution">
    <text evidence="4">The sequence shown here is derived from an EMBL/GenBank/DDBJ whole genome shotgun (WGS) entry which is preliminary data.</text>
</comment>
<evidence type="ECO:0000313" key="5">
    <source>
        <dbReference type="Proteomes" id="UP001194469"/>
    </source>
</evidence>
<dbReference type="PROSITE" id="PS50110">
    <property type="entry name" value="RESPONSE_REGULATORY"/>
    <property type="match status" value="1"/>
</dbReference>